<dbReference type="EMBL" id="VOBQ01000006">
    <property type="protein sequence ID" value="TWO71710.1"/>
    <property type="molecule type" value="Genomic_DNA"/>
</dbReference>
<dbReference type="Pfam" id="PF00082">
    <property type="entry name" value="Peptidase_S8"/>
    <property type="match status" value="1"/>
</dbReference>
<proteinExistence type="inferred from homology"/>
<dbReference type="PROSITE" id="PS00138">
    <property type="entry name" value="SUBTILASE_SER"/>
    <property type="match status" value="1"/>
</dbReference>
<keyword evidence="4 10" id="KW-0645">Protease</keyword>
<comment type="subcellular location">
    <subcellularLocation>
        <location evidence="1">Secreted</location>
    </subcellularLocation>
</comment>
<feature type="chain" id="PRO_5022016719" evidence="12">
    <location>
        <begin position="33"/>
        <end position="913"/>
    </location>
</feature>
<dbReference type="PROSITE" id="PS51892">
    <property type="entry name" value="SUBTILASE"/>
    <property type="match status" value="1"/>
</dbReference>
<keyword evidence="7 10" id="KW-0720">Serine protease</keyword>
<keyword evidence="6 10" id="KW-0378">Hydrolase</keyword>
<evidence type="ECO:0000313" key="14">
    <source>
        <dbReference type="EMBL" id="TWO71710.1"/>
    </source>
</evidence>
<evidence type="ECO:0000256" key="8">
    <source>
        <dbReference type="ARBA" id="ARBA00023145"/>
    </source>
</evidence>
<feature type="signal peptide" evidence="12">
    <location>
        <begin position="1"/>
        <end position="32"/>
    </location>
</feature>
<dbReference type="Proteomes" id="UP000318199">
    <property type="component" value="Unassembled WGS sequence"/>
</dbReference>
<dbReference type="AlphaFoldDB" id="A0A562ZSZ4"/>
<feature type="active site" description="Charge relay system" evidence="9 10">
    <location>
        <position position="178"/>
    </location>
</feature>
<dbReference type="SUPFAM" id="SSF52743">
    <property type="entry name" value="Subtilisin-like"/>
    <property type="match status" value="1"/>
</dbReference>
<dbReference type="InterPro" id="IPR023827">
    <property type="entry name" value="Peptidase_S8_Asp-AS"/>
</dbReference>
<dbReference type="RefSeq" id="WP_145892651.1">
    <property type="nucleotide sequence ID" value="NZ_VOBQ01000006.1"/>
</dbReference>
<comment type="similarity">
    <text evidence="2 10 11">Belongs to the peptidase S8 family.</text>
</comment>
<evidence type="ECO:0000256" key="10">
    <source>
        <dbReference type="PROSITE-ProRule" id="PRU01240"/>
    </source>
</evidence>
<evidence type="ECO:0000256" key="6">
    <source>
        <dbReference type="ARBA" id="ARBA00022801"/>
    </source>
</evidence>
<dbReference type="PRINTS" id="PR00723">
    <property type="entry name" value="SUBTILISIN"/>
</dbReference>
<dbReference type="InterPro" id="IPR000209">
    <property type="entry name" value="Peptidase_S8/S53_dom"/>
</dbReference>
<dbReference type="CDD" id="cd07496">
    <property type="entry name" value="Peptidases_S8_13"/>
    <property type="match status" value="1"/>
</dbReference>
<keyword evidence="8" id="KW-0865">Zymogen</keyword>
<dbReference type="InterPro" id="IPR036852">
    <property type="entry name" value="Peptidase_S8/S53_dom_sf"/>
</dbReference>
<dbReference type="PANTHER" id="PTHR43806">
    <property type="entry name" value="PEPTIDASE S8"/>
    <property type="match status" value="1"/>
</dbReference>
<evidence type="ECO:0000259" key="13">
    <source>
        <dbReference type="Pfam" id="PF00082"/>
    </source>
</evidence>
<name>A0A562ZSZ4_9BURK</name>
<dbReference type="Gene3D" id="3.40.50.200">
    <property type="entry name" value="Peptidase S8/S53 domain"/>
    <property type="match status" value="1"/>
</dbReference>
<keyword evidence="15" id="KW-1185">Reference proteome</keyword>
<dbReference type="GO" id="GO:0005576">
    <property type="term" value="C:extracellular region"/>
    <property type="evidence" value="ECO:0007669"/>
    <property type="project" value="UniProtKB-SubCell"/>
</dbReference>
<dbReference type="GO" id="GO:0006508">
    <property type="term" value="P:proteolysis"/>
    <property type="evidence" value="ECO:0007669"/>
    <property type="project" value="UniProtKB-KW"/>
</dbReference>
<gene>
    <name evidence="14" type="ORF">FN976_08855</name>
</gene>
<evidence type="ECO:0000256" key="9">
    <source>
        <dbReference type="PIRSR" id="PIRSR615500-1"/>
    </source>
</evidence>
<feature type="active site" description="Charge relay system" evidence="9 10">
    <location>
        <position position="418"/>
    </location>
</feature>
<dbReference type="GO" id="GO:0004252">
    <property type="term" value="F:serine-type endopeptidase activity"/>
    <property type="evidence" value="ECO:0007669"/>
    <property type="project" value="UniProtKB-UniRule"/>
</dbReference>
<dbReference type="PROSITE" id="PS00136">
    <property type="entry name" value="SUBTILASE_ASP"/>
    <property type="match status" value="1"/>
</dbReference>
<dbReference type="InterPro" id="IPR022398">
    <property type="entry name" value="Peptidase_S8_His-AS"/>
</dbReference>
<evidence type="ECO:0000256" key="5">
    <source>
        <dbReference type="ARBA" id="ARBA00022729"/>
    </source>
</evidence>
<dbReference type="FunFam" id="3.40.50.200:FF:000022">
    <property type="entry name" value="Extracellular protease"/>
    <property type="match status" value="1"/>
</dbReference>
<sequence length="913" mass="93952">MPSFTGSAPLRAATLAALMALLAACGGGSGGAAPEAAALTAAPAISGFTDQIIVKPANAALVAAYESRAAEFAQSLSGDAGMRLTAVRQTHAGGHVLALPAQLPAAQVADIASRLRQRTDVEYAEPDTLLQATVIPNDAQFNQLWHLREPAVAAGGINAVDAWDLTTGDPNLVVAVVDTGVLRHRDFGGRVIAGYDFISNAAIGNDGNGRDADAVDAGDWLTASEAAALERTPRASSWHGTHVAGTIAAAGNNGQGVAGVNWRSKILPVRVLGKGGGYLSDISDGIAWAAGVTVSGTPANTTPARVINLSLGGAGSCSQTTQSAINAAVGRGAVVVVAAGNEGINAFSSQPANCANVISVAAVGSAGQRASYSNFGSTVTIAAPGGDPQRDSGVLSLGDAGERAALNDGSVLASYGTSMAAPHVAGVVSLILSVNPALSPAEVKALLQSTARAFPTGTGRDCTTALCGAGIVNAGSAVRAAANVPAATGVAAAIPQSGVWWNPAENGRGYVIEIRDGKLNFGAYLYDPNGRATWVSSGPAAMQSATRYTGTLDAYAGGQTLTGPYKPAAQRGVLGNVTLEFTGQATATLTWPGGTVRLERFRFGSTAPATTFAPEAGVWWNPQESGRGWSMEVQNGVLALTGFMYDDAGNPAWHLAVGPMSSATTFSGNFIQYANGQTLTGAYKPASVANANAGSVSVRFIDTANAVLTLPDGRQITLEKFRIGGAAPGVTMPLNQVLTARLVGVWSLTYRIVSEWTDTFLFNEVRESATYPGEYNVWGINQYDSLAVGGWDPELGQYTIYAPGFEFDDFYVVDLPTMNTMSGCYYLVFRNPTQVSECYPLAGNKTQEIAPLDIVSLQPYRSTLPATARATALARESAQAGTKAAPLAKAPVLARKPEVDALIRAVEARRAAR</sequence>
<dbReference type="InterPro" id="IPR015500">
    <property type="entry name" value="Peptidase_S8_subtilisin-rel"/>
</dbReference>
<keyword evidence="5 12" id="KW-0732">Signal</keyword>
<organism evidence="14 15">
    <name type="scientific">Caenimonas sedimenti</name>
    <dbReference type="NCBI Taxonomy" id="2596921"/>
    <lineage>
        <taxon>Bacteria</taxon>
        <taxon>Pseudomonadati</taxon>
        <taxon>Pseudomonadota</taxon>
        <taxon>Betaproteobacteria</taxon>
        <taxon>Burkholderiales</taxon>
        <taxon>Comamonadaceae</taxon>
        <taxon>Caenimonas</taxon>
    </lineage>
</organism>
<feature type="domain" description="Peptidase S8/S53" evidence="13">
    <location>
        <begin position="171"/>
        <end position="456"/>
    </location>
</feature>
<dbReference type="InterPro" id="IPR023828">
    <property type="entry name" value="Peptidase_S8_Ser-AS"/>
</dbReference>
<dbReference type="InterPro" id="IPR050131">
    <property type="entry name" value="Peptidase_S8_subtilisin-like"/>
</dbReference>
<evidence type="ECO:0000256" key="7">
    <source>
        <dbReference type="ARBA" id="ARBA00022825"/>
    </source>
</evidence>
<comment type="caution">
    <text evidence="14">The sequence shown here is derived from an EMBL/GenBank/DDBJ whole genome shotgun (WGS) entry which is preliminary data.</text>
</comment>
<evidence type="ECO:0000256" key="3">
    <source>
        <dbReference type="ARBA" id="ARBA00022525"/>
    </source>
</evidence>
<evidence type="ECO:0000256" key="1">
    <source>
        <dbReference type="ARBA" id="ARBA00004613"/>
    </source>
</evidence>
<dbReference type="InterPro" id="IPR034176">
    <property type="entry name" value="Peptidases_S8_13"/>
</dbReference>
<evidence type="ECO:0000256" key="2">
    <source>
        <dbReference type="ARBA" id="ARBA00011073"/>
    </source>
</evidence>
<dbReference type="PROSITE" id="PS00137">
    <property type="entry name" value="SUBTILASE_HIS"/>
    <property type="match status" value="1"/>
</dbReference>
<dbReference type="OrthoDB" id="9790784at2"/>
<evidence type="ECO:0000256" key="11">
    <source>
        <dbReference type="RuleBase" id="RU003355"/>
    </source>
</evidence>
<reference evidence="14 15" key="1">
    <citation type="submission" date="2019-07" db="EMBL/GenBank/DDBJ databases">
        <title>Caenimonas sedimenti sp. nov., isolated from activated sludge.</title>
        <authorList>
            <person name="Xu J."/>
        </authorList>
    </citation>
    <scope>NUCLEOTIDE SEQUENCE [LARGE SCALE GENOMIC DNA]</scope>
    <source>
        <strain evidence="14 15">HX-9-20</strain>
    </source>
</reference>
<keyword evidence="3" id="KW-0964">Secreted</keyword>
<evidence type="ECO:0000313" key="15">
    <source>
        <dbReference type="Proteomes" id="UP000318199"/>
    </source>
</evidence>
<accession>A0A562ZSZ4</accession>
<dbReference type="PANTHER" id="PTHR43806:SF11">
    <property type="entry name" value="CEREVISIN-RELATED"/>
    <property type="match status" value="1"/>
</dbReference>
<evidence type="ECO:0000256" key="4">
    <source>
        <dbReference type="ARBA" id="ARBA00022670"/>
    </source>
</evidence>
<evidence type="ECO:0000256" key="12">
    <source>
        <dbReference type="SAM" id="SignalP"/>
    </source>
</evidence>
<feature type="active site" description="Charge relay system" evidence="9 10">
    <location>
        <position position="239"/>
    </location>
</feature>
<protein>
    <submittedName>
        <fullName evidence="14">S8 family serine peptidase</fullName>
    </submittedName>
</protein>